<comment type="similarity">
    <text evidence="4">In the C-terminal section; belongs to the protein kinase superfamily. Ser/Thr protein kinase family.</text>
</comment>
<dbReference type="FunFam" id="1.10.510.10:FF:000108">
    <property type="entry name" value="L-type lectin-domain containing receptor kinase S.4"/>
    <property type="match status" value="1"/>
</dbReference>
<keyword evidence="26" id="KW-1185">Reference proteome</keyword>
<dbReference type="InterPro" id="IPR017441">
    <property type="entry name" value="Protein_kinase_ATP_BS"/>
</dbReference>
<dbReference type="FunFam" id="3.30.200.20:FF:000423">
    <property type="entry name" value="L-type lectin-domain containing receptor kinase S.1"/>
    <property type="match status" value="1"/>
</dbReference>
<dbReference type="Gene3D" id="2.60.120.200">
    <property type="match status" value="1"/>
</dbReference>
<dbReference type="InterPro" id="IPR000719">
    <property type="entry name" value="Prot_kinase_dom"/>
</dbReference>
<dbReference type="InterPro" id="IPR008271">
    <property type="entry name" value="Ser/Thr_kinase_AS"/>
</dbReference>
<dbReference type="SMART" id="SM00220">
    <property type="entry name" value="S_TKc"/>
    <property type="match status" value="1"/>
</dbReference>
<evidence type="ECO:0000256" key="6">
    <source>
        <dbReference type="ARBA" id="ARBA00022475"/>
    </source>
</evidence>
<evidence type="ECO:0000256" key="20">
    <source>
        <dbReference type="ARBA" id="ARBA00048679"/>
    </source>
</evidence>
<evidence type="ECO:0000256" key="15">
    <source>
        <dbReference type="ARBA" id="ARBA00022989"/>
    </source>
</evidence>
<dbReference type="FunFam" id="2.60.120.200:FF:000086">
    <property type="entry name" value="L-type lectin-domain containing receptor kinase S.4"/>
    <property type="match status" value="1"/>
</dbReference>
<dbReference type="Gene3D" id="3.30.200.20">
    <property type="entry name" value="Phosphorylase Kinase, domain 1"/>
    <property type="match status" value="1"/>
</dbReference>
<keyword evidence="16 22" id="KW-0472">Membrane</keyword>
<comment type="caution">
    <text evidence="25">The sequence shown here is derived from an EMBL/GenBank/DDBJ whole genome shotgun (WGS) entry which is preliminary data.</text>
</comment>
<dbReference type="Pfam" id="PF00139">
    <property type="entry name" value="Lectin_legB"/>
    <property type="match status" value="1"/>
</dbReference>
<evidence type="ECO:0000256" key="9">
    <source>
        <dbReference type="ARBA" id="ARBA00022692"/>
    </source>
</evidence>
<dbReference type="InterPro" id="IPR050528">
    <property type="entry name" value="L-type_Lectin-RKs"/>
</dbReference>
<evidence type="ECO:0000313" key="26">
    <source>
        <dbReference type="Proteomes" id="UP000283530"/>
    </source>
</evidence>
<dbReference type="CDD" id="cd14066">
    <property type="entry name" value="STKc_IRAK"/>
    <property type="match status" value="1"/>
</dbReference>
<feature type="binding site" evidence="21">
    <location>
        <position position="371"/>
    </location>
    <ligand>
        <name>ATP</name>
        <dbReference type="ChEBI" id="CHEBI:30616"/>
    </ligand>
</feature>
<feature type="chain" id="PRO_5019206798" description="non-specific serine/threonine protein kinase" evidence="23">
    <location>
        <begin position="24"/>
        <end position="655"/>
    </location>
</feature>
<keyword evidence="9 22" id="KW-0812">Transmembrane</keyword>
<evidence type="ECO:0000256" key="5">
    <source>
        <dbReference type="ARBA" id="ARBA00012513"/>
    </source>
</evidence>
<evidence type="ECO:0000256" key="12">
    <source>
        <dbReference type="ARBA" id="ARBA00022741"/>
    </source>
</evidence>
<dbReference type="GO" id="GO:0002229">
    <property type="term" value="P:defense response to oomycetes"/>
    <property type="evidence" value="ECO:0007669"/>
    <property type="project" value="UniProtKB-ARBA"/>
</dbReference>
<organism evidence="25 26">
    <name type="scientific">Cinnamomum micranthum f. kanehirae</name>
    <dbReference type="NCBI Taxonomy" id="337451"/>
    <lineage>
        <taxon>Eukaryota</taxon>
        <taxon>Viridiplantae</taxon>
        <taxon>Streptophyta</taxon>
        <taxon>Embryophyta</taxon>
        <taxon>Tracheophyta</taxon>
        <taxon>Spermatophyta</taxon>
        <taxon>Magnoliopsida</taxon>
        <taxon>Magnoliidae</taxon>
        <taxon>Laurales</taxon>
        <taxon>Lauraceae</taxon>
        <taxon>Cinnamomum</taxon>
    </lineage>
</organism>
<evidence type="ECO:0000256" key="7">
    <source>
        <dbReference type="ARBA" id="ARBA00022527"/>
    </source>
</evidence>
<evidence type="ECO:0000256" key="11">
    <source>
        <dbReference type="ARBA" id="ARBA00022734"/>
    </source>
</evidence>
<evidence type="ECO:0000256" key="2">
    <source>
        <dbReference type="ARBA" id="ARBA00004479"/>
    </source>
</evidence>
<reference evidence="25 26" key="1">
    <citation type="journal article" date="2019" name="Nat. Plants">
        <title>Stout camphor tree genome fills gaps in understanding of flowering plant genome evolution.</title>
        <authorList>
            <person name="Chaw S.M."/>
            <person name="Liu Y.C."/>
            <person name="Wu Y.W."/>
            <person name="Wang H.Y."/>
            <person name="Lin C.I."/>
            <person name="Wu C.S."/>
            <person name="Ke H.M."/>
            <person name="Chang L.Y."/>
            <person name="Hsu C.Y."/>
            <person name="Yang H.T."/>
            <person name="Sudianto E."/>
            <person name="Hsu M.H."/>
            <person name="Wu K.P."/>
            <person name="Wang L.N."/>
            <person name="Leebens-Mack J.H."/>
            <person name="Tsai I.J."/>
        </authorList>
    </citation>
    <scope>NUCLEOTIDE SEQUENCE [LARGE SCALE GENOMIC DNA]</scope>
    <source>
        <strain evidence="26">cv. Chaw 1501</strain>
        <tissue evidence="25">Young leaves</tissue>
    </source>
</reference>
<dbReference type="STRING" id="337451.A0A443NSU8"/>
<dbReference type="Gene3D" id="1.10.510.10">
    <property type="entry name" value="Transferase(Phosphotransferase) domain 1"/>
    <property type="match status" value="1"/>
</dbReference>
<evidence type="ECO:0000256" key="19">
    <source>
        <dbReference type="ARBA" id="ARBA00047899"/>
    </source>
</evidence>
<dbReference type="GO" id="GO:0004674">
    <property type="term" value="F:protein serine/threonine kinase activity"/>
    <property type="evidence" value="ECO:0007669"/>
    <property type="project" value="UniProtKB-KW"/>
</dbReference>
<keyword evidence="17" id="KW-0675">Receptor</keyword>
<comment type="similarity">
    <text evidence="3">In the N-terminal section; belongs to the leguminous lectin family.</text>
</comment>
<evidence type="ECO:0000256" key="16">
    <source>
        <dbReference type="ARBA" id="ARBA00023136"/>
    </source>
</evidence>
<dbReference type="EMBL" id="QPKB01000004">
    <property type="protein sequence ID" value="RWR81593.1"/>
    <property type="molecule type" value="Genomic_DNA"/>
</dbReference>
<dbReference type="PANTHER" id="PTHR27007">
    <property type="match status" value="1"/>
</dbReference>
<evidence type="ECO:0000256" key="3">
    <source>
        <dbReference type="ARBA" id="ARBA00008536"/>
    </source>
</evidence>
<keyword evidence="6" id="KW-1003">Cell membrane</keyword>
<dbReference type="InterPro" id="IPR013320">
    <property type="entry name" value="ConA-like_dom_sf"/>
</dbReference>
<evidence type="ECO:0000256" key="22">
    <source>
        <dbReference type="SAM" id="Phobius"/>
    </source>
</evidence>
<dbReference type="InterPro" id="IPR001220">
    <property type="entry name" value="Legume_lectin_dom"/>
</dbReference>
<evidence type="ECO:0000256" key="1">
    <source>
        <dbReference type="ARBA" id="ARBA00004236"/>
    </source>
</evidence>
<dbReference type="GO" id="GO:0042742">
    <property type="term" value="P:defense response to bacterium"/>
    <property type="evidence" value="ECO:0007669"/>
    <property type="project" value="UniProtKB-ARBA"/>
</dbReference>
<dbReference type="Proteomes" id="UP000283530">
    <property type="component" value="Unassembled WGS sequence"/>
</dbReference>
<name>A0A443NSU8_9MAGN</name>
<dbReference type="GO" id="GO:0005524">
    <property type="term" value="F:ATP binding"/>
    <property type="evidence" value="ECO:0007669"/>
    <property type="project" value="UniProtKB-UniRule"/>
</dbReference>
<keyword evidence="15 22" id="KW-1133">Transmembrane helix</keyword>
<evidence type="ECO:0000256" key="4">
    <source>
        <dbReference type="ARBA" id="ARBA00010217"/>
    </source>
</evidence>
<dbReference type="OrthoDB" id="543442at2759"/>
<sequence length="655" mass="72715">MTKPLKPIWVFFSFLILTTPTFSQVDSIFYRGFSDVDPNNLTLNGVATIQPNGILRLTNDTSRLIGHAFHPSPLQFKNATAFSFSTAFVFAIVPEYPKLGGHGLAFTISTSKDLHGALPSQYLGLLNSSDVGNFSNHIFAVEFDTVQDFEFQDINDNHIGIDINSLQSNASASAAFFDDTGTKQNLSLKSGDRIQAWIDYDEAEKLLNVSVSPFSTKPSSPILSFPVDLSPILQQSMYVGFSASTGLLASSHYLFGWSFQMNGAAQSLDLSSLPSLPHPTKKNTAFIIAATSSAALLVLISVFAAIYLFRKIKNADVIEPWELEYGPHRFSYKELKIATKGFRDKELLGFGGFGRVYRGTLPKSKTQVAVKRVSHESKQGIREFVAEIASIGRLRHRNLVQLQGWCRRRGDLMLVYDFMCNGSLDKYLFDEPKATLSWNHRLKIVRGVAAGLLYLHEEWEQVVIHRDVKASNVLLDGEMNGRLGDFGLARLYEHGTTNPTTTRVVGTLGYLAPELTRTGKATTSSDVFAFGALLLEVVCGRRPIERKAMPEEMVLVEWVWEKWREGRVVEVVDSRMGGDYRVEEVELVVKLGLMCSHPVASERPSLRELVRYLDGEEGGAPDLSINLPLDQLDQGGQMGMIGMDDFVHSYPSSSI</sequence>
<evidence type="ECO:0000256" key="8">
    <source>
        <dbReference type="ARBA" id="ARBA00022679"/>
    </source>
</evidence>
<dbReference type="PROSITE" id="PS50011">
    <property type="entry name" value="PROTEIN_KINASE_DOM"/>
    <property type="match status" value="1"/>
</dbReference>
<keyword evidence="14 21" id="KW-0067">ATP-binding</keyword>
<evidence type="ECO:0000256" key="14">
    <source>
        <dbReference type="ARBA" id="ARBA00022840"/>
    </source>
</evidence>
<evidence type="ECO:0000259" key="24">
    <source>
        <dbReference type="PROSITE" id="PS50011"/>
    </source>
</evidence>
<evidence type="ECO:0000256" key="23">
    <source>
        <dbReference type="SAM" id="SignalP"/>
    </source>
</evidence>
<dbReference type="AlphaFoldDB" id="A0A443NSU8"/>
<keyword evidence="10 23" id="KW-0732">Signal</keyword>
<evidence type="ECO:0000256" key="17">
    <source>
        <dbReference type="ARBA" id="ARBA00023170"/>
    </source>
</evidence>
<feature type="signal peptide" evidence="23">
    <location>
        <begin position="1"/>
        <end position="23"/>
    </location>
</feature>
<dbReference type="GO" id="GO:0005886">
    <property type="term" value="C:plasma membrane"/>
    <property type="evidence" value="ECO:0007669"/>
    <property type="project" value="UniProtKB-SubCell"/>
</dbReference>
<dbReference type="GO" id="GO:0030246">
    <property type="term" value="F:carbohydrate binding"/>
    <property type="evidence" value="ECO:0007669"/>
    <property type="project" value="UniProtKB-KW"/>
</dbReference>
<dbReference type="SUPFAM" id="SSF56112">
    <property type="entry name" value="Protein kinase-like (PK-like)"/>
    <property type="match status" value="1"/>
</dbReference>
<dbReference type="InterPro" id="IPR011009">
    <property type="entry name" value="Kinase-like_dom_sf"/>
</dbReference>
<dbReference type="EC" id="2.7.11.1" evidence="5"/>
<feature type="domain" description="Protein kinase" evidence="24">
    <location>
        <begin position="342"/>
        <end position="623"/>
    </location>
</feature>
<keyword evidence="13 25" id="KW-0418">Kinase</keyword>
<keyword evidence="8" id="KW-0808">Transferase</keyword>
<feature type="transmembrane region" description="Helical" evidence="22">
    <location>
        <begin position="285"/>
        <end position="309"/>
    </location>
</feature>
<gene>
    <name evidence="25" type="ORF">CKAN_01028400</name>
</gene>
<evidence type="ECO:0000256" key="13">
    <source>
        <dbReference type="ARBA" id="ARBA00022777"/>
    </source>
</evidence>
<dbReference type="Pfam" id="PF07714">
    <property type="entry name" value="PK_Tyr_Ser-Thr"/>
    <property type="match status" value="1"/>
</dbReference>
<comment type="subcellular location">
    <subcellularLocation>
        <location evidence="1">Cell membrane</location>
    </subcellularLocation>
    <subcellularLocation>
        <location evidence="2">Membrane</location>
        <topology evidence="2">Single-pass type I membrane protein</topology>
    </subcellularLocation>
</comment>
<dbReference type="InterPro" id="IPR001245">
    <property type="entry name" value="Ser-Thr/Tyr_kinase_cat_dom"/>
</dbReference>
<accession>A0A443NSU8</accession>
<dbReference type="PROSITE" id="PS00108">
    <property type="entry name" value="PROTEIN_KINASE_ST"/>
    <property type="match status" value="1"/>
</dbReference>
<keyword evidence="7" id="KW-0723">Serine/threonine-protein kinase</keyword>
<dbReference type="PROSITE" id="PS00107">
    <property type="entry name" value="PROTEIN_KINASE_ATP"/>
    <property type="match status" value="1"/>
</dbReference>
<keyword evidence="11" id="KW-0430">Lectin</keyword>
<evidence type="ECO:0000256" key="21">
    <source>
        <dbReference type="PROSITE-ProRule" id="PRU10141"/>
    </source>
</evidence>
<keyword evidence="12 21" id="KW-0547">Nucleotide-binding</keyword>
<comment type="catalytic activity">
    <reaction evidence="20">
        <text>L-seryl-[protein] + ATP = O-phospho-L-seryl-[protein] + ADP + H(+)</text>
        <dbReference type="Rhea" id="RHEA:17989"/>
        <dbReference type="Rhea" id="RHEA-COMP:9863"/>
        <dbReference type="Rhea" id="RHEA-COMP:11604"/>
        <dbReference type="ChEBI" id="CHEBI:15378"/>
        <dbReference type="ChEBI" id="CHEBI:29999"/>
        <dbReference type="ChEBI" id="CHEBI:30616"/>
        <dbReference type="ChEBI" id="CHEBI:83421"/>
        <dbReference type="ChEBI" id="CHEBI:456216"/>
        <dbReference type="EC" id="2.7.11.1"/>
    </reaction>
</comment>
<dbReference type="SUPFAM" id="SSF49899">
    <property type="entry name" value="Concanavalin A-like lectins/glucanases"/>
    <property type="match status" value="1"/>
</dbReference>
<dbReference type="CDD" id="cd06899">
    <property type="entry name" value="lectin_legume_LecRK_Arcelin_ConA"/>
    <property type="match status" value="1"/>
</dbReference>
<evidence type="ECO:0000313" key="25">
    <source>
        <dbReference type="EMBL" id="RWR81593.1"/>
    </source>
</evidence>
<evidence type="ECO:0000256" key="10">
    <source>
        <dbReference type="ARBA" id="ARBA00022729"/>
    </source>
</evidence>
<evidence type="ECO:0000256" key="18">
    <source>
        <dbReference type="ARBA" id="ARBA00023180"/>
    </source>
</evidence>
<protein>
    <recommendedName>
        <fullName evidence="5">non-specific serine/threonine protein kinase</fullName>
        <ecNumber evidence="5">2.7.11.1</ecNumber>
    </recommendedName>
</protein>
<comment type="catalytic activity">
    <reaction evidence="19">
        <text>L-threonyl-[protein] + ATP = O-phospho-L-threonyl-[protein] + ADP + H(+)</text>
        <dbReference type="Rhea" id="RHEA:46608"/>
        <dbReference type="Rhea" id="RHEA-COMP:11060"/>
        <dbReference type="Rhea" id="RHEA-COMP:11605"/>
        <dbReference type="ChEBI" id="CHEBI:15378"/>
        <dbReference type="ChEBI" id="CHEBI:30013"/>
        <dbReference type="ChEBI" id="CHEBI:30616"/>
        <dbReference type="ChEBI" id="CHEBI:61977"/>
        <dbReference type="ChEBI" id="CHEBI:456216"/>
        <dbReference type="EC" id="2.7.11.1"/>
    </reaction>
</comment>
<proteinExistence type="inferred from homology"/>
<keyword evidence="18" id="KW-0325">Glycoprotein</keyword>